<feature type="compositionally biased region" description="Pro residues" evidence="1">
    <location>
        <begin position="186"/>
        <end position="195"/>
    </location>
</feature>
<feature type="compositionally biased region" description="Polar residues" evidence="1">
    <location>
        <begin position="351"/>
        <end position="368"/>
    </location>
</feature>
<feature type="compositionally biased region" description="Polar residues" evidence="1">
    <location>
        <begin position="309"/>
        <end position="318"/>
    </location>
</feature>
<feature type="compositionally biased region" description="Low complexity" evidence="1">
    <location>
        <begin position="196"/>
        <end position="209"/>
    </location>
</feature>
<dbReference type="AlphaFoldDB" id="A0A843TM63"/>
<feature type="region of interest" description="Disordered" evidence="1">
    <location>
        <begin position="876"/>
        <end position="906"/>
    </location>
</feature>
<keyword evidence="3" id="KW-1185">Reference proteome</keyword>
<feature type="compositionally biased region" description="Low complexity" evidence="1">
    <location>
        <begin position="164"/>
        <end position="174"/>
    </location>
</feature>
<evidence type="ECO:0000313" key="2">
    <source>
        <dbReference type="EMBL" id="MQL71147.1"/>
    </source>
</evidence>
<dbReference type="OrthoDB" id="1929779at2759"/>
<feature type="region of interest" description="Disordered" evidence="1">
    <location>
        <begin position="1054"/>
        <end position="1081"/>
    </location>
</feature>
<dbReference type="PANTHER" id="PTHR31949">
    <property type="entry name" value="GASTRIC MUCIN-LIKE PROTEIN"/>
    <property type="match status" value="1"/>
</dbReference>
<feature type="compositionally biased region" description="Polar residues" evidence="1">
    <location>
        <begin position="150"/>
        <end position="163"/>
    </location>
</feature>
<evidence type="ECO:0000313" key="3">
    <source>
        <dbReference type="Proteomes" id="UP000652761"/>
    </source>
</evidence>
<feature type="compositionally biased region" description="Polar residues" evidence="1">
    <location>
        <begin position="126"/>
        <end position="143"/>
    </location>
</feature>
<dbReference type="PANTHER" id="PTHR31949:SF3">
    <property type="entry name" value="RUN_FYVE DOMAIN PROTEIN"/>
    <property type="match status" value="1"/>
</dbReference>
<feature type="compositionally biased region" description="Basic residues" evidence="1">
    <location>
        <begin position="1066"/>
        <end position="1081"/>
    </location>
</feature>
<accession>A0A843TM63</accession>
<feature type="region of interest" description="Disordered" evidence="1">
    <location>
        <begin position="351"/>
        <end position="373"/>
    </location>
</feature>
<reference evidence="2" key="1">
    <citation type="submission" date="2017-07" db="EMBL/GenBank/DDBJ databases">
        <title>Taro Niue Genome Assembly and Annotation.</title>
        <authorList>
            <person name="Atibalentja N."/>
            <person name="Keating K."/>
            <person name="Fields C.J."/>
        </authorList>
    </citation>
    <scope>NUCLEOTIDE SEQUENCE</scope>
    <source>
        <strain evidence="2">Niue_2</strain>
        <tissue evidence="2">Leaf</tissue>
    </source>
</reference>
<sequence length="1130" mass="123111">MPPSPLRFSGGREPRMETHKRGRSFESGLPVKIKDDDLALFNDMQMRERDNFLLCSNDDFDDSLYFKVNIPVRGESSDLLNVGGEKNDYDWLLTPPETPLFPSLDDEEPTPRNLVSRGRSRAQPITIPTSSMTGHRTSRSSASPHRLSPSPRSGNNLSQSRGRPSSAPHSSPAPVLRPATPSRRPFTPPNKPSTPTPRSSTPTPRRMSTGSGGNISSSARRGASPVKASRGNSASPKLRGWQATFPGFSSEPPPNLRTSLPDRPALRARGSSPASRNGRDSLRSGRHSMSPTASRSVSSSHSNERDCFSSHSKGSVASSCDDDMDLAHSVNMEISASPTLRKNGVFVNSRNSTFSKKPSRTISASSAPKRSFDSALRQMDQRKTPQNMFRPLLSSVPASTFYIGKSNNMHRPMFSRNSSLTTSSNASSEQGANIALDTEGCEHDQNELSAEWEKTPDAEAQEEVFAFDKVDETDDVGDEIRIEKPQNIHGDFVESAETIIESEELEQLNSGLVDVKVTLPSTKFSYSAGDHSDVESSTTMAHCSKCNKVFQIHKAIDGMVDICQDCAEKVGYVIDGIHTAGFAETTLIMSQNSHIHPSVAALIDKPCEESHSGSNVPQAFEICSKSVSSHPQSGAEPAPDCLPGICPIEVATGEREQQIPDKNLDCENEVVSASFNRGGKFQRFHSFGLAFRDNLSHSVDNVKSLDGYVTPETLSSSSSIDLGSSRQFETRIRRQLSSSKIKESIRKGLHSKHRSTEMLLSEISINLREDLATHMDGSAEKFRGSSESLHDDSHGESPLVVEEHVESWENTKYCVSRSLSSGTTIPMEDKISQHESCGEMGASLCELASNTYSAHLENAPASDALTDEDCVSSVHAEGHHSENVRSSTLEDMPAETSNSRPIEEHGIINEGPCRTDIYDVLLQSSSGVLLELEDDCDSLKCSSIENDASQSMINTMDLSNAHPVSQALEEDVSVSGLESNNIEHAHDIHGETITVEGPGGNKARSLTLEEATDTILFCNSIVHDLAFKAATIAMEKEQPPTTEETRRPTVMLLGKSAFEEKDHRRAPSKRTPKPRKVKKKRLGADATLPVAEMESVVKCHDASVVNTGLPNKADSMKPPKLESKCNCTVM</sequence>
<protein>
    <submittedName>
        <fullName evidence="2">Uncharacterized protein</fullName>
    </submittedName>
</protein>
<dbReference type="EMBL" id="NMUH01000089">
    <property type="protein sequence ID" value="MQL71147.1"/>
    <property type="molecule type" value="Genomic_DNA"/>
</dbReference>
<feature type="compositionally biased region" description="Low complexity" evidence="1">
    <location>
        <begin position="288"/>
        <end position="301"/>
    </location>
</feature>
<feature type="region of interest" description="Disordered" evidence="1">
    <location>
        <begin position="87"/>
        <end position="319"/>
    </location>
</feature>
<dbReference type="Proteomes" id="UP000652761">
    <property type="component" value="Unassembled WGS sequence"/>
</dbReference>
<dbReference type="GO" id="GO:0043622">
    <property type="term" value="P:cortical microtubule organization"/>
    <property type="evidence" value="ECO:0007669"/>
    <property type="project" value="TreeGrafter"/>
</dbReference>
<name>A0A843TM63_COLES</name>
<feature type="region of interest" description="Disordered" evidence="1">
    <location>
        <begin position="1"/>
        <end position="25"/>
    </location>
</feature>
<gene>
    <name evidence="2" type="ORF">Taro_003462</name>
</gene>
<proteinExistence type="predicted"/>
<comment type="caution">
    <text evidence="2">The sequence shown here is derived from an EMBL/GenBank/DDBJ whole genome shotgun (WGS) entry which is preliminary data.</text>
</comment>
<feature type="compositionally biased region" description="Basic and acidic residues" evidence="1">
    <location>
        <begin position="10"/>
        <end position="19"/>
    </location>
</feature>
<evidence type="ECO:0000256" key="1">
    <source>
        <dbReference type="SAM" id="MobiDB-lite"/>
    </source>
</evidence>
<feature type="compositionally biased region" description="Polar residues" evidence="1">
    <location>
        <begin position="884"/>
        <end position="900"/>
    </location>
</feature>
<dbReference type="GO" id="GO:0055028">
    <property type="term" value="C:cortical microtubule"/>
    <property type="evidence" value="ECO:0007669"/>
    <property type="project" value="TreeGrafter"/>
</dbReference>
<organism evidence="2 3">
    <name type="scientific">Colocasia esculenta</name>
    <name type="common">Wild taro</name>
    <name type="synonym">Arum esculentum</name>
    <dbReference type="NCBI Taxonomy" id="4460"/>
    <lineage>
        <taxon>Eukaryota</taxon>
        <taxon>Viridiplantae</taxon>
        <taxon>Streptophyta</taxon>
        <taxon>Embryophyta</taxon>
        <taxon>Tracheophyta</taxon>
        <taxon>Spermatophyta</taxon>
        <taxon>Magnoliopsida</taxon>
        <taxon>Liliopsida</taxon>
        <taxon>Araceae</taxon>
        <taxon>Aroideae</taxon>
        <taxon>Colocasieae</taxon>
        <taxon>Colocasia</taxon>
    </lineage>
</organism>